<reference evidence="2 3" key="1">
    <citation type="submission" date="2020-08" db="EMBL/GenBank/DDBJ databases">
        <title>Emergence of ISAba1-mediated novel tet(X) in Acinetobacter variabilis from a chicken farm.</title>
        <authorList>
            <person name="Peng K."/>
            <person name="Li R."/>
        </authorList>
    </citation>
    <scope>NUCLEOTIDE SEQUENCE [LARGE SCALE GENOMIC DNA]</scope>
    <source>
        <strain evidence="2 3">XM9F202-2</strain>
    </source>
</reference>
<dbReference type="AlphaFoldDB" id="A0A7T7WIT7"/>
<evidence type="ECO:0000256" key="1">
    <source>
        <dbReference type="SAM" id="Phobius"/>
    </source>
</evidence>
<evidence type="ECO:0000313" key="2">
    <source>
        <dbReference type="EMBL" id="QQN87817.1"/>
    </source>
</evidence>
<gene>
    <name evidence="2" type="ORF">IAQ69_13390</name>
</gene>
<dbReference type="Proteomes" id="UP000596079">
    <property type="component" value="Chromosome"/>
</dbReference>
<dbReference type="InterPro" id="IPR032092">
    <property type="entry name" value="PilW"/>
</dbReference>
<proteinExistence type="predicted"/>
<keyword evidence="1" id="KW-0472">Membrane</keyword>
<dbReference type="GO" id="GO:0043683">
    <property type="term" value="P:type IV pilus assembly"/>
    <property type="evidence" value="ECO:0007669"/>
    <property type="project" value="InterPro"/>
</dbReference>
<name>A0A7T7WIT7_9GAMM</name>
<protein>
    <submittedName>
        <fullName evidence="2">PilW family protein</fullName>
    </submittedName>
</protein>
<dbReference type="Pfam" id="PF16074">
    <property type="entry name" value="PilW"/>
    <property type="match status" value="1"/>
</dbReference>
<evidence type="ECO:0000313" key="3">
    <source>
        <dbReference type="Proteomes" id="UP000596079"/>
    </source>
</evidence>
<dbReference type="InterPro" id="IPR045584">
    <property type="entry name" value="Pilin-like"/>
</dbReference>
<dbReference type="NCBIfam" id="TIGR02532">
    <property type="entry name" value="IV_pilin_GFxxxE"/>
    <property type="match status" value="1"/>
</dbReference>
<feature type="transmembrane region" description="Helical" evidence="1">
    <location>
        <begin position="7"/>
        <end position="32"/>
    </location>
</feature>
<keyword evidence="1" id="KW-1133">Transmembrane helix</keyword>
<dbReference type="EMBL" id="CP060811">
    <property type="protein sequence ID" value="QQN87817.1"/>
    <property type="molecule type" value="Genomic_DNA"/>
</dbReference>
<keyword evidence="1" id="KW-0812">Transmembrane</keyword>
<sequence length="360" mass="39970">MNNYKKGFTLIELMIAIVLGLLISAAALTVYLTAQRSLSLQNAMGELQQNGIFGLNQITYDLRHVNLNTASAQIINPRVVGSGIIFNHRNLPSSLSGISSDFFTSFELAEGATTDNSDQLTVQYVPQYLTTTSYVDSEESEEEEKVTISKKNSEQYDCEGNKIEFEEEFSGGKADHGSGAPETADRVVVQRYYISEIKNSQSESFTPKRYALYCDAGYYKDNDTVITGLGTGAQQLMQDVDAFKFLLGVRQKSNGMLSYLTVNEYKDLMPKEDPTDVNAEIYNIVSIKLALLMRSSNPVGANEHINNNKTFITFGDQLEANVKEAKYTLSLSNDQKTSSKYLRQVVSQVVAFRNTLGEAQ</sequence>
<dbReference type="Pfam" id="PF07963">
    <property type="entry name" value="N_methyl"/>
    <property type="match status" value="1"/>
</dbReference>
<dbReference type="InterPro" id="IPR012902">
    <property type="entry name" value="N_methyl_site"/>
</dbReference>
<accession>A0A7T7WIT7</accession>
<organism evidence="2 3">
    <name type="scientific">Acinetobacter variabilis</name>
    <dbReference type="NCBI Taxonomy" id="70346"/>
    <lineage>
        <taxon>Bacteria</taxon>
        <taxon>Pseudomonadati</taxon>
        <taxon>Pseudomonadota</taxon>
        <taxon>Gammaproteobacteria</taxon>
        <taxon>Moraxellales</taxon>
        <taxon>Moraxellaceae</taxon>
        <taxon>Acinetobacter</taxon>
    </lineage>
</organism>
<dbReference type="RefSeq" id="WP_200229136.1">
    <property type="nucleotide sequence ID" value="NZ_CP060811.1"/>
</dbReference>
<dbReference type="SUPFAM" id="SSF54523">
    <property type="entry name" value="Pili subunits"/>
    <property type="match status" value="1"/>
</dbReference>
<dbReference type="PROSITE" id="PS00409">
    <property type="entry name" value="PROKAR_NTER_METHYL"/>
    <property type="match status" value="1"/>
</dbReference>